<dbReference type="RefSeq" id="WP_106057191.1">
    <property type="nucleotide sequence ID" value="NZ_CP027228.1"/>
</dbReference>
<dbReference type="Proteomes" id="UP000237883">
    <property type="component" value="Chromosome"/>
</dbReference>
<keyword evidence="2" id="KW-1185">Reference proteome</keyword>
<name>A0A2S0L4B1_9FIRM</name>
<dbReference type="OrthoDB" id="9809039at2"/>
<sequence>MPDFNYLDKRANEYYINSHVPFSPLGTLNPDLVETVFDFAYQMTFGQGGEHRAHRTGGTHQRRNGEIFANTFQGKLAEYALFCVLTNSGINVSEPDLGVFGLGEWDSVDLTIGDESVSIKSTKSFGNLLLLEEYDWDEQANYLPNGHGYDYTFLIRMNPFCEDVMRRNRFLYSDSINEAILKQIIMAESWTFDIPGYATREDLIQIINENYILPRGSMLNGKTRMDASNYYIQSGDMRNLNSFIIDRG</sequence>
<dbReference type="EMBL" id="CP027228">
    <property type="protein sequence ID" value="AVM48115.1"/>
    <property type="molecule type" value="Genomic_DNA"/>
</dbReference>
<accession>A0A2S0L4B1</accession>
<evidence type="ECO:0000313" key="1">
    <source>
        <dbReference type="EMBL" id="AVM48115.1"/>
    </source>
</evidence>
<gene>
    <name evidence="1" type="ORF">C5Q96_04350</name>
</gene>
<proteinExistence type="predicted"/>
<organism evidence="1 2">
    <name type="scientific">Mogibacterium diversum</name>
    <dbReference type="NCBI Taxonomy" id="114527"/>
    <lineage>
        <taxon>Bacteria</taxon>
        <taxon>Bacillati</taxon>
        <taxon>Bacillota</taxon>
        <taxon>Clostridia</taxon>
        <taxon>Peptostreptococcales</taxon>
        <taxon>Anaerovoracaceae</taxon>
        <taxon>Mogibacterium</taxon>
    </lineage>
</organism>
<dbReference type="KEGG" id="mdv:C5Q96_04350"/>
<evidence type="ECO:0000313" key="2">
    <source>
        <dbReference type="Proteomes" id="UP000237883"/>
    </source>
</evidence>
<evidence type="ECO:0008006" key="3">
    <source>
        <dbReference type="Google" id="ProtNLM"/>
    </source>
</evidence>
<reference evidence="2" key="1">
    <citation type="submission" date="2018-02" db="EMBL/GenBank/DDBJ databases">
        <authorList>
            <person name="Holder M.E."/>
            <person name="Ajami N.J."/>
            <person name="Petrosino J.F."/>
        </authorList>
    </citation>
    <scope>NUCLEOTIDE SEQUENCE [LARGE SCALE GENOMIC DNA]</scope>
    <source>
        <strain evidence="2">CCUG 47132</strain>
    </source>
</reference>
<dbReference type="GeneID" id="78391489"/>
<dbReference type="AlphaFoldDB" id="A0A2S0L4B1"/>
<protein>
    <recommendedName>
        <fullName evidence="3">Restriction endonuclease</fullName>
    </recommendedName>
</protein>